<dbReference type="InterPro" id="IPR044751">
    <property type="entry name" value="Ion_transp-like_CBS"/>
</dbReference>
<dbReference type="InterPro" id="IPR005170">
    <property type="entry name" value="Transptr-assoc_dom"/>
</dbReference>
<dbReference type="CDD" id="cd04590">
    <property type="entry name" value="CBS_pair_CorC_HlyC_assoc"/>
    <property type="match status" value="1"/>
</dbReference>
<evidence type="ECO:0000256" key="12">
    <source>
        <dbReference type="SAM" id="Phobius"/>
    </source>
</evidence>
<feature type="transmembrane region" description="Helical" evidence="12">
    <location>
        <begin position="62"/>
        <end position="86"/>
    </location>
</feature>
<dbReference type="PROSITE" id="PS51846">
    <property type="entry name" value="CNNM"/>
    <property type="match status" value="1"/>
</dbReference>
<dbReference type="Pfam" id="PF03471">
    <property type="entry name" value="CorC_HlyC"/>
    <property type="match status" value="1"/>
</dbReference>
<name>A0ABV2AXN4_9GAMM</name>
<feature type="transmembrane region" description="Helical" evidence="12">
    <location>
        <begin position="6"/>
        <end position="33"/>
    </location>
</feature>
<comment type="subcellular location">
    <subcellularLocation>
        <location evidence="1">Cell membrane</location>
        <topology evidence="1">Multi-pass membrane protein</topology>
    </subcellularLocation>
</comment>
<evidence type="ECO:0000256" key="7">
    <source>
        <dbReference type="ARBA" id="ARBA00023122"/>
    </source>
</evidence>
<dbReference type="SMART" id="SM01091">
    <property type="entry name" value="CorC_HlyC"/>
    <property type="match status" value="1"/>
</dbReference>
<keyword evidence="4 10" id="KW-0812">Transmembrane</keyword>
<dbReference type="Pfam" id="PF00571">
    <property type="entry name" value="CBS"/>
    <property type="match status" value="2"/>
</dbReference>
<dbReference type="NCBIfam" id="NF008604">
    <property type="entry name" value="PRK11573.1"/>
    <property type="match status" value="1"/>
</dbReference>
<dbReference type="SUPFAM" id="SSF56176">
    <property type="entry name" value="FAD-binding/transporter-associated domain-like"/>
    <property type="match status" value="1"/>
</dbReference>
<dbReference type="SUPFAM" id="SSF54631">
    <property type="entry name" value="CBS-domain pair"/>
    <property type="match status" value="1"/>
</dbReference>
<dbReference type="InterPro" id="IPR046342">
    <property type="entry name" value="CBS_dom_sf"/>
</dbReference>
<feature type="domain" description="CBS" evidence="13">
    <location>
        <begin position="208"/>
        <end position="268"/>
    </location>
</feature>
<feature type="transmembrane region" description="Helical" evidence="12">
    <location>
        <begin position="92"/>
        <end position="109"/>
    </location>
</feature>
<protein>
    <recommendedName>
        <fullName evidence="17">Magnesium/cobalt efflux protein</fullName>
    </recommendedName>
</protein>
<feature type="region of interest" description="Disordered" evidence="11">
    <location>
        <begin position="412"/>
        <end position="452"/>
    </location>
</feature>
<evidence type="ECO:0000259" key="13">
    <source>
        <dbReference type="PROSITE" id="PS51371"/>
    </source>
</evidence>
<dbReference type="PANTHER" id="PTHR22777">
    <property type="entry name" value="HEMOLYSIN-RELATED"/>
    <property type="match status" value="1"/>
</dbReference>
<evidence type="ECO:0000256" key="5">
    <source>
        <dbReference type="ARBA" id="ARBA00022737"/>
    </source>
</evidence>
<comment type="similarity">
    <text evidence="2">Belongs to the UPF0053 family.</text>
</comment>
<dbReference type="RefSeq" id="WP_353108639.1">
    <property type="nucleotide sequence ID" value="NZ_APND01000001.1"/>
</dbReference>
<keyword evidence="5" id="KW-0677">Repeat</keyword>
<proteinExistence type="inferred from homology"/>
<keyword evidence="3" id="KW-1003">Cell membrane</keyword>
<sequence>MDAISLPVLFGTLILMLMLSAFFSGSETGLMTLNRYRMKHLAKTGHGGASRAAKLLDRPDRLIGLILLGNNLVNIAASAVATVIGIRLFGDVGVLVATMSLTVLVLIFSEVTPKTLAALHPERVAFPASYVYTPLLRVAWPVVMVINWAGNGILRLFGVSADDVAAHSLSSEELRTVVAEAGAMIPRRHQQMLLSILDMEKATVEDIMIPRNEIVGIDISKSWPEILEQLVHNQHTRLPIFDGSIDELEGIVHMRRVLALVSEDNLDKDALLDLAREPYFVPEGTPLNQQLLNFQNQQRRIGFVVDEYGDIQGLVTLEDILEEIVGEFTTDPATRVKNVYMDSDDSYLVDGTVTLRSINRAMGWKLPVDGPKTMNGLITEHLETIPQPGTKLKVGKYVLEIAQTRANLVQTVRVRPPKRRARRAANENTDQPNGKSDTKGSNADDKRTSADR</sequence>
<organism evidence="15 16">
    <name type="scientific">Salinisphaera dokdonensis CL-ES53</name>
    <dbReference type="NCBI Taxonomy" id="1304272"/>
    <lineage>
        <taxon>Bacteria</taxon>
        <taxon>Pseudomonadati</taxon>
        <taxon>Pseudomonadota</taxon>
        <taxon>Gammaproteobacteria</taxon>
        <taxon>Salinisphaerales</taxon>
        <taxon>Salinisphaeraceae</taxon>
        <taxon>Salinisphaera</taxon>
    </lineage>
</organism>
<feature type="domain" description="CBS" evidence="13">
    <location>
        <begin position="274"/>
        <end position="330"/>
    </location>
</feature>
<keyword evidence="7 9" id="KW-0129">CBS domain</keyword>
<comment type="caution">
    <text evidence="15">The sequence shown here is derived from an EMBL/GenBank/DDBJ whole genome shotgun (WGS) entry which is preliminary data.</text>
</comment>
<evidence type="ECO:0000256" key="9">
    <source>
        <dbReference type="PROSITE-ProRule" id="PRU00703"/>
    </source>
</evidence>
<dbReference type="Gene3D" id="3.10.580.10">
    <property type="entry name" value="CBS-domain"/>
    <property type="match status" value="1"/>
</dbReference>
<evidence type="ECO:0000313" key="16">
    <source>
        <dbReference type="Proteomes" id="UP001460888"/>
    </source>
</evidence>
<evidence type="ECO:0000256" key="2">
    <source>
        <dbReference type="ARBA" id="ARBA00006337"/>
    </source>
</evidence>
<evidence type="ECO:0000256" key="3">
    <source>
        <dbReference type="ARBA" id="ARBA00022475"/>
    </source>
</evidence>
<feature type="transmembrane region" description="Helical" evidence="12">
    <location>
        <begin position="130"/>
        <end position="150"/>
    </location>
</feature>
<accession>A0ABV2AXN4</accession>
<evidence type="ECO:0000256" key="6">
    <source>
        <dbReference type="ARBA" id="ARBA00022989"/>
    </source>
</evidence>
<keyword evidence="8 10" id="KW-0472">Membrane</keyword>
<evidence type="ECO:0000256" key="10">
    <source>
        <dbReference type="PROSITE-ProRule" id="PRU01193"/>
    </source>
</evidence>
<dbReference type="InterPro" id="IPR016169">
    <property type="entry name" value="FAD-bd_PCMH_sub2"/>
</dbReference>
<evidence type="ECO:0000256" key="8">
    <source>
        <dbReference type="ARBA" id="ARBA00023136"/>
    </source>
</evidence>
<dbReference type="PROSITE" id="PS51371">
    <property type="entry name" value="CBS"/>
    <property type="match status" value="2"/>
</dbReference>
<keyword evidence="16" id="KW-1185">Reference proteome</keyword>
<dbReference type="Gene3D" id="3.30.465.10">
    <property type="match status" value="1"/>
</dbReference>
<dbReference type="InterPro" id="IPR000644">
    <property type="entry name" value="CBS_dom"/>
</dbReference>
<reference evidence="15 16" key="1">
    <citation type="submission" date="2013-03" db="EMBL/GenBank/DDBJ databases">
        <title>Salinisphaera dokdonensis CL-ES53 Genome Sequencing.</title>
        <authorList>
            <person name="Li C."/>
            <person name="Lai Q."/>
            <person name="Shao Z."/>
        </authorList>
    </citation>
    <scope>NUCLEOTIDE SEQUENCE [LARGE SCALE GENOMIC DNA]</scope>
    <source>
        <strain evidence="15 16">CL-ES53</strain>
    </source>
</reference>
<evidence type="ECO:0008006" key="17">
    <source>
        <dbReference type="Google" id="ProtNLM"/>
    </source>
</evidence>
<evidence type="ECO:0000256" key="4">
    <source>
        <dbReference type="ARBA" id="ARBA00022692"/>
    </source>
</evidence>
<dbReference type="InterPro" id="IPR002550">
    <property type="entry name" value="CNNM"/>
</dbReference>
<evidence type="ECO:0000259" key="14">
    <source>
        <dbReference type="PROSITE" id="PS51846"/>
    </source>
</evidence>
<evidence type="ECO:0000256" key="1">
    <source>
        <dbReference type="ARBA" id="ARBA00004651"/>
    </source>
</evidence>
<feature type="compositionally biased region" description="Basic and acidic residues" evidence="11">
    <location>
        <begin position="436"/>
        <end position="452"/>
    </location>
</feature>
<dbReference type="Proteomes" id="UP001460888">
    <property type="component" value="Unassembled WGS sequence"/>
</dbReference>
<feature type="domain" description="CNNM transmembrane" evidence="14">
    <location>
        <begin position="2"/>
        <end position="191"/>
    </location>
</feature>
<dbReference type="Pfam" id="PF01595">
    <property type="entry name" value="CNNM"/>
    <property type="match status" value="1"/>
</dbReference>
<keyword evidence="6 10" id="KW-1133">Transmembrane helix</keyword>
<dbReference type="PANTHER" id="PTHR22777:SF32">
    <property type="entry name" value="UPF0053 INNER MEMBRANE PROTEIN YFJD"/>
    <property type="match status" value="1"/>
</dbReference>
<evidence type="ECO:0000256" key="11">
    <source>
        <dbReference type="SAM" id="MobiDB-lite"/>
    </source>
</evidence>
<feature type="compositionally biased region" description="Polar residues" evidence="11">
    <location>
        <begin position="426"/>
        <end position="435"/>
    </location>
</feature>
<dbReference type="EMBL" id="APND01000001">
    <property type="protein sequence ID" value="MES1927894.1"/>
    <property type="molecule type" value="Genomic_DNA"/>
</dbReference>
<evidence type="ECO:0000313" key="15">
    <source>
        <dbReference type="EMBL" id="MES1927894.1"/>
    </source>
</evidence>
<gene>
    <name evidence="15" type="ORF">SADO_01525</name>
</gene>
<dbReference type="InterPro" id="IPR036318">
    <property type="entry name" value="FAD-bd_PCMH-like_sf"/>
</dbReference>